<keyword evidence="1" id="KW-0472">Membrane</keyword>
<keyword evidence="3" id="KW-1185">Reference proteome</keyword>
<accession>A0ABW9JQ72</accession>
<sequence length="201" mass="23882">MNFDQLKDQWNESETSSNEISENMLKVTEARTPIDQIRKKMKHEFFGQLISLLILVIAPKIFHFTKELTTIYILFYGIICGFMAYYFFKFYLFYKHSYDLSLDSRKNLLWFYYEMKLNLELYKALTYIVGFILLAFCAIALFTINSELLNKIFAKVSLTYIAINIIVTILLVGIITELWAKFYYGKYLKQIKKIVDSMDEE</sequence>
<protein>
    <submittedName>
        <fullName evidence="2">Uncharacterized protein</fullName>
    </submittedName>
</protein>
<evidence type="ECO:0000256" key="1">
    <source>
        <dbReference type="SAM" id="Phobius"/>
    </source>
</evidence>
<dbReference type="RefSeq" id="WP_138729506.1">
    <property type="nucleotide sequence ID" value="NZ_SRMP02000052.1"/>
</dbReference>
<gene>
    <name evidence="2" type="ORF">E5L68_020895</name>
</gene>
<feature type="transmembrane region" description="Helical" evidence="1">
    <location>
        <begin position="156"/>
        <end position="180"/>
    </location>
</feature>
<dbReference type="Proteomes" id="UP001517367">
    <property type="component" value="Unassembled WGS sequence"/>
</dbReference>
<evidence type="ECO:0000313" key="2">
    <source>
        <dbReference type="EMBL" id="MFN0293846.1"/>
    </source>
</evidence>
<comment type="caution">
    <text evidence="2">The sequence shown here is derived from an EMBL/GenBank/DDBJ whole genome shotgun (WGS) entry which is preliminary data.</text>
</comment>
<keyword evidence="1" id="KW-1133">Transmembrane helix</keyword>
<organism evidence="2 3">
    <name type="scientific">Pedobacter helvus</name>
    <dbReference type="NCBI Taxonomy" id="2563444"/>
    <lineage>
        <taxon>Bacteria</taxon>
        <taxon>Pseudomonadati</taxon>
        <taxon>Bacteroidota</taxon>
        <taxon>Sphingobacteriia</taxon>
        <taxon>Sphingobacteriales</taxon>
        <taxon>Sphingobacteriaceae</taxon>
        <taxon>Pedobacter</taxon>
    </lineage>
</organism>
<reference evidence="2 3" key="1">
    <citation type="submission" date="2024-12" db="EMBL/GenBank/DDBJ databases">
        <authorList>
            <person name="Hu S."/>
        </authorList>
    </citation>
    <scope>NUCLEOTIDE SEQUENCE [LARGE SCALE GENOMIC DNA]</scope>
    <source>
        <strain evidence="2 3">P-25</strain>
    </source>
</reference>
<proteinExistence type="predicted"/>
<feature type="transmembrane region" description="Helical" evidence="1">
    <location>
        <begin position="45"/>
        <end position="64"/>
    </location>
</feature>
<feature type="transmembrane region" description="Helical" evidence="1">
    <location>
        <begin position="124"/>
        <end position="144"/>
    </location>
</feature>
<keyword evidence="1" id="KW-0812">Transmembrane</keyword>
<name>A0ABW9JQ72_9SPHI</name>
<feature type="transmembrane region" description="Helical" evidence="1">
    <location>
        <begin position="70"/>
        <end position="88"/>
    </location>
</feature>
<dbReference type="EMBL" id="SRMP02000052">
    <property type="protein sequence ID" value="MFN0293846.1"/>
    <property type="molecule type" value="Genomic_DNA"/>
</dbReference>
<evidence type="ECO:0000313" key="3">
    <source>
        <dbReference type="Proteomes" id="UP001517367"/>
    </source>
</evidence>